<feature type="region of interest" description="Disordered" evidence="7">
    <location>
        <begin position="247"/>
        <end position="341"/>
    </location>
</feature>
<dbReference type="InterPro" id="IPR002942">
    <property type="entry name" value="S4_RNA-bd"/>
</dbReference>
<evidence type="ECO:0000313" key="9">
    <source>
        <dbReference type="EMBL" id="TGY88463.1"/>
    </source>
</evidence>
<evidence type="ECO:0000256" key="3">
    <source>
        <dbReference type="ARBA" id="ARBA00022884"/>
    </source>
</evidence>
<feature type="domain" description="RNA-binding S4" evidence="8">
    <location>
        <begin position="12"/>
        <end position="69"/>
    </location>
</feature>
<dbReference type="Gene3D" id="3.10.290.10">
    <property type="entry name" value="RNA-binding S4 domain"/>
    <property type="match status" value="1"/>
</dbReference>
<name>A0A4S2GZE5_9PROT</name>
<dbReference type="InterPro" id="IPR000748">
    <property type="entry name" value="PsdUridine_synth_RsuA/RluB/E/F"/>
</dbReference>
<dbReference type="Proteomes" id="UP000308054">
    <property type="component" value="Unassembled WGS sequence"/>
</dbReference>
<evidence type="ECO:0000259" key="8">
    <source>
        <dbReference type="SMART" id="SM00363"/>
    </source>
</evidence>
<keyword evidence="10" id="KW-1185">Reference proteome</keyword>
<dbReference type="RefSeq" id="WP_135996309.1">
    <property type="nucleotide sequence ID" value="NZ_CP071057.1"/>
</dbReference>
<gene>
    <name evidence="9" type="ORF">E5163_11650</name>
</gene>
<dbReference type="GO" id="GO:0120159">
    <property type="term" value="F:rRNA pseudouridine synthase activity"/>
    <property type="evidence" value="ECO:0007669"/>
    <property type="project" value="UniProtKB-ARBA"/>
</dbReference>
<keyword evidence="3 5" id="KW-0694">RNA-binding</keyword>
<dbReference type="OrthoDB" id="9807213at2"/>
<dbReference type="FunFam" id="3.10.290.10:FF:000003">
    <property type="entry name" value="Pseudouridine synthase"/>
    <property type="match status" value="1"/>
</dbReference>
<dbReference type="SUPFAM" id="SSF55120">
    <property type="entry name" value="Pseudouridine synthase"/>
    <property type="match status" value="1"/>
</dbReference>
<dbReference type="SUPFAM" id="SSF55174">
    <property type="entry name" value="Alpha-L RNA-binding motif"/>
    <property type="match status" value="1"/>
</dbReference>
<dbReference type="CDD" id="cd00165">
    <property type="entry name" value="S4"/>
    <property type="match status" value="1"/>
</dbReference>
<comment type="similarity">
    <text evidence="2 6">Belongs to the pseudouridine synthase RsuA family.</text>
</comment>
<dbReference type="Gene3D" id="3.30.70.580">
    <property type="entry name" value="Pseudouridine synthase I, catalytic domain, N-terminal subdomain"/>
    <property type="match status" value="1"/>
</dbReference>
<organism evidence="9 10">
    <name type="scientific">Marinicauda algicola</name>
    <dbReference type="NCBI Taxonomy" id="2029849"/>
    <lineage>
        <taxon>Bacteria</taxon>
        <taxon>Pseudomonadati</taxon>
        <taxon>Pseudomonadota</taxon>
        <taxon>Alphaproteobacteria</taxon>
        <taxon>Maricaulales</taxon>
        <taxon>Maricaulaceae</taxon>
        <taxon>Marinicauda</taxon>
    </lineage>
</organism>
<keyword evidence="4 6" id="KW-0413">Isomerase</keyword>
<dbReference type="InterPro" id="IPR042092">
    <property type="entry name" value="PsdUridine_s_RsuA/RluB/E/F_cat"/>
</dbReference>
<evidence type="ECO:0000256" key="1">
    <source>
        <dbReference type="ARBA" id="ARBA00000073"/>
    </source>
</evidence>
<dbReference type="PROSITE" id="PS01149">
    <property type="entry name" value="PSI_RSU"/>
    <property type="match status" value="1"/>
</dbReference>
<feature type="compositionally biased region" description="Low complexity" evidence="7">
    <location>
        <begin position="305"/>
        <end position="314"/>
    </location>
</feature>
<dbReference type="Pfam" id="PF01479">
    <property type="entry name" value="S4"/>
    <property type="match status" value="1"/>
</dbReference>
<evidence type="ECO:0000256" key="7">
    <source>
        <dbReference type="SAM" id="MobiDB-lite"/>
    </source>
</evidence>
<evidence type="ECO:0000256" key="2">
    <source>
        <dbReference type="ARBA" id="ARBA00008348"/>
    </source>
</evidence>
<dbReference type="PANTHER" id="PTHR47683:SF3">
    <property type="entry name" value="RIBOSOMAL LARGE SUBUNIT PSEUDOURIDINE SYNTHASE B"/>
    <property type="match status" value="1"/>
</dbReference>
<reference evidence="9 10" key="1">
    <citation type="journal article" date="2017" name="Int. J. Syst. Evol. Microbiol.">
        <title>Marinicauda algicola sp. nov., isolated from a marine red alga Rhodosorus marinus.</title>
        <authorList>
            <person name="Jeong S.E."/>
            <person name="Jeon S.H."/>
            <person name="Chun B.H."/>
            <person name="Kim D.W."/>
            <person name="Jeon C.O."/>
        </authorList>
    </citation>
    <scope>NUCLEOTIDE SEQUENCE [LARGE SCALE GENOMIC DNA]</scope>
    <source>
        <strain evidence="9 10">JCM 31718</strain>
    </source>
</reference>
<dbReference type="InterPro" id="IPR006145">
    <property type="entry name" value="PsdUridine_synth_RsuA/RluA"/>
</dbReference>
<evidence type="ECO:0000256" key="6">
    <source>
        <dbReference type="RuleBase" id="RU003887"/>
    </source>
</evidence>
<dbReference type="PANTHER" id="PTHR47683">
    <property type="entry name" value="PSEUDOURIDINE SYNTHASE FAMILY PROTEIN-RELATED"/>
    <property type="match status" value="1"/>
</dbReference>
<dbReference type="InterPro" id="IPR020094">
    <property type="entry name" value="TruA/RsuA/RluB/E/F_N"/>
</dbReference>
<evidence type="ECO:0000256" key="5">
    <source>
        <dbReference type="PROSITE-ProRule" id="PRU00182"/>
    </source>
</evidence>
<dbReference type="EC" id="5.4.99.-" evidence="6"/>
<dbReference type="AlphaFoldDB" id="A0A4S2GZE5"/>
<dbReference type="InterPro" id="IPR020103">
    <property type="entry name" value="PsdUridine_synth_cat_dom_sf"/>
</dbReference>
<dbReference type="NCBIfam" id="TIGR00093">
    <property type="entry name" value="pseudouridine synthase"/>
    <property type="match status" value="1"/>
</dbReference>
<proteinExistence type="inferred from homology"/>
<comment type="catalytic activity">
    <reaction evidence="1">
        <text>a uridine in RNA = a pseudouridine in RNA</text>
        <dbReference type="Rhea" id="RHEA:48348"/>
        <dbReference type="Rhea" id="RHEA-COMP:12068"/>
        <dbReference type="Rhea" id="RHEA-COMP:12069"/>
        <dbReference type="ChEBI" id="CHEBI:65314"/>
        <dbReference type="ChEBI" id="CHEBI:65315"/>
    </reaction>
</comment>
<protein>
    <recommendedName>
        <fullName evidence="6">Pseudouridine synthase</fullName>
        <ecNumber evidence="6">5.4.99.-</ecNumber>
    </recommendedName>
</protein>
<dbReference type="Gene3D" id="3.30.70.1560">
    <property type="entry name" value="Alpha-L RNA-binding motif"/>
    <property type="match status" value="1"/>
</dbReference>
<dbReference type="GO" id="GO:0003723">
    <property type="term" value="F:RNA binding"/>
    <property type="evidence" value="ECO:0007669"/>
    <property type="project" value="UniProtKB-KW"/>
</dbReference>
<dbReference type="InterPro" id="IPR036986">
    <property type="entry name" value="S4_RNA-bd_sf"/>
</dbReference>
<accession>A0A4S2GZE5</accession>
<dbReference type="PROSITE" id="PS50889">
    <property type="entry name" value="S4"/>
    <property type="match status" value="1"/>
</dbReference>
<dbReference type="SMART" id="SM00363">
    <property type="entry name" value="S4"/>
    <property type="match status" value="1"/>
</dbReference>
<dbReference type="Pfam" id="PF00849">
    <property type="entry name" value="PseudoU_synth_2"/>
    <property type="match status" value="1"/>
</dbReference>
<comment type="caution">
    <text evidence="9">The sequence shown here is derived from an EMBL/GenBank/DDBJ whole genome shotgun (WGS) entry which is preliminary data.</text>
</comment>
<evidence type="ECO:0000256" key="4">
    <source>
        <dbReference type="ARBA" id="ARBA00023235"/>
    </source>
</evidence>
<dbReference type="InterPro" id="IPR018496">
    <property type="entry name" value="PsdUridine_synth_RsuA/RluB_CS"/>
</dbReference>
<evidence type="ECO:0000313" key="10">
    <source>
        <dbReference type="Proteomes" id="UP000308054"/>
    </source>
</evidence>
<dbReference type="EMBL" id="SRXW01000003">
    <property type="protein sequence ID" value="TGY88463.1"/>
    <property type="molecule type" value="Genomic_DNA"/>
</dbReference>
<dbReference type="GO" id="GO:0000455">
    <property type="term" value="P:enzyme-directed rRNA pseudouridine synthesis"/>
    <property type="evidence" value="ECO:0007669"/>
    <property type="project" value="UniProtKB-ARBA"/>
</dbReference>
<sequence length="341" mass="37029">MTENSNSETEGERIAKYLAHAGIASRREAEKLIEAGRVAVNGKTLKTPAFKVTPGDEITLDGEPVAGRPPTRLWRHHKPEGRLTTHKDPEGRETVFEHLPREIGRVISIGRLDLNSEGLLLLTNDGELARILELPATGWTRRYRVRAFGDVTEAQLEKLKHGTTVEGVQYGPIEATIDRRTGANIWLTLSLKEGKNREVRKVLASLGLQVNRLMRLAYGPFQLGALEKGETEEIKLSVLRDQLGKLYPLDPDGYPVGSGHVAGPEKTGTAKARPRPVRPGGTRHAAPGRPHKAQAAGAGPKRTAKPGPSASPGKSKPEPAHPGKGGPRTGPKPNANRRRRP</sequence>
<dbReference type="InterPro" id="IPR050343">
    <property type="entry name" value="RsuA_PseudoU_synthase"/>
</dbReference>